<dbReference type="PANTHER" id="PTHR46025:SF3">
    <property type="entry name" value="XYLOSYLTRANSFERASE OXT"/>
    <property type="match status" value="1"/>
</dbReference>
<evidence type="ECO:0000256" key="1">
    <source>
        <dbReference type="ARBA" id="ARBA00004323"/>
    </source>
</evidence>
<evidence type="ECO:0000256" key="14">
    <source>
        <dbReference type="ARBA" id="ARBA00042865"/>
    </source>
</evidence>
<evidence type="ECO:0000256" key="9">
    <source>
        <dbReference type="ARBA" id="ARBA00022989"/>
    </source>
</evidence>
<dbReference type="InterPro" id="IPR003406">
    <property type="entry name" value="Glyco_trans_14"/>
</dbReference>
<protein>
    <recommendedName>
        <fullName evidence="14">Peptide O-xylosyltransferase</fullName>
    </recommendedName>
</protein>
<dbReference type="PANTHER" id="PTHR46025">
    <property type="entry name" value="XYLOSYLTRANSFERASE OXT"/>
    <property type="match status" value="1"/>
</dbReference>
<dbReference type="GO" id="GO:0030158">
    <property type="term" value="F:protein xylosyltransferase activity"/>
    <property type="evidence" value="ECO:0007669"/>
    <property type="project" value="InterPro"/>
</dbReference>
<dbReference type="InterPro" id="IPR043538">
    <property type="entry name" value="XYLT"/>
</dbReference>
<reference evidence="15 16" key="1">
    <citation type="submission" date="2019-10" db="EMBL/GenBank/DDBJ databases">
        <title>Draft Genome Sequence of the Caffeine Degrading Methylotroph Methylorubrum populi PINKEL.</title>
        <authorList>
            <person name="Dawson S.C."/>
            <person name="Zhang X."/>
            <person name="Wright M.E."/>
            <person name="Sharma G."/>
            <person name="Langner J.T."/>
            <person name="Ditty J.L."/>
            <person name="Subuyuj G.A."/>
        </authorList>
    </citation>
    <scope>NUCLEOTIDE SEQUENCE [LARGE SCALE GENOMIC DNA]</scope>
    <source>
        <strain evidence="15 16">Pinkel</strain>
    </source>
</reference>
<dbReference type="GO" id="GO:0046872">
    <property type="term" value="F:metal ion binding"/>
    <property type="evidence" value="ECO:0007669"/>
    <property type="project" value="UniProtKB-KW"/>
</dbReference>
<keyword evidence="12" id="KW-1015">Disulfide bond</keyword>
<dbReference type="Pfam" id="PF02485">
    <property type="entry name" value="Branch"/>
    <property type="match status" value="1"/>
</dbReference>
<proteinExistence type="predicted"/>
<evidence type="ECO:0000256" key="4">
    <source>
        <dbReference type="ARBA" id="ARBA00022679"/>
    </source>
</evidence>
<dbReference type="Proteomes" id="UP000469949">
    <property type="component" value="Unassembled WGS sequence"/>
</dbReference>
<evidence type="ECO:0000256" key="2">
    <source>
        <dbReference type="ARBA" id="ARBA00004648"/>
    </source>
</evidence>
<comment type="caution">
    <text evidence="15">The sequence shown here is derived from an EMBL/GenBank/DDBJ whole genome shotgun (WGS) entry which is preliminary data.</text>
</comment>
<evidence type="ECO:0000256" key="5">
    <source>
        <dbReference type="ARBA" id="ARBA00022692"/>
    </source>
</evidence>
<comment type="subcellular location">
    <subcellularLocation>
        <location evidence="2">Endoplasmic reticulum membrane</location>
        <topology evidence="2">Single-pass type II membrane protein</topology>
    </subcellularLocation>
    <subcellularLocation>
        <location evidence="1">Golgi apparatus membrane</location>
        <topology evidence="1">Single-pass type II membrane protein</topology>
    </subcellularLocation>
</comment>
<keyword evidence="5" id="KW-0812">Transmembrane</keyword>
<dbReference type="GO" id="GO:0016020">
    <property type="term" value="C:membrane"/>
    <property type="evidence" value="ECO:0007669"/>
    <property type="project" value="InterPro"/>
</dbReference>
<keyword evidence="6" id="KW-0479">Metal-binding</keyword>
<evidence type="ECO:0000256" key="7">
    <source>
        <dbReference type="ARBA" id="ARBA00022824"/>
    </source>
</evidence>
<evidence type="ECO:0000313" key="15">
    <source>
        <dbReference type="EMBL" id="KAB7784922.1"/>
    </source>
</evidence>
<gene>
    <name evidence="15" type="ORF">F8B43_2955</name>
</gene>
<evidence type="ECO:0000256" key="6">
    <source>
        <dbReference type="ARBA" id="ARBA00022723"/>
    </source>
</evidence>
<sequence>MDRSARLPLEGGTGNGVSRPGGIMTAYFITCHQSPAFVRDQFRFLYHPDHLYLYHVDAKAPVALHETVRHLAQAFPNVAVLPSRHYAWASYSQVATTLDAVAWALKAAPAWSHFVALSEQHCPLRDPAEMAAALQPGVSSVGMTPFAALGPGEQEDVAHRSSMDYRELPGVGSFGVAPLARDPAFLARLRHGSNWYVLSRAACAYLNDAAPALPDAARFRRTVHADEDMVQTLLAQASGRAGTVADRETTFVAWPHIIGDDSMIFREADFFAARDAGWLFIRKRPTVLTERVAATLEASAGMTEAELTAATGACPETVPALADPDGIALARRVARAVVRRGRRVRADLPNLRRGRRDPLFSLTFQTDRIPDDVEVRVVSQNLQDFRVLLLAMAPPAIDFATRHIHGRLAPLLRIRCDDFYCRREILVPEDPAHGFWTRPSDGSVSGLVRRIELHLAAAETLGCRSEPLVQPRPLAVAAREAAARWRSAHWMLRRLLRRPAA</sequence>
<dbReference type="GO" id="GO:0050650">
    <property type="term" value="P:chondroitin sulfate proteoglycan biosynthetic process"/>
    <property type="evidence" value="ECO:0007669"/>
    <property type="project" value="TreeGrafter"/>
</dbReference>
<evidence type="ECO:0000256" key="10">
    <source>
        <dbReference type="ARBA" id="ARBA00023034"/>
    </source>
</evidence>
<keyword evidence="3" id="KW-0328">Glycosyltransferase</keyword>
<dbReference type="GO" id="GO:0015012">
    <property type="term" value="P:heparan sulfate proteoglycan biosynthetic process"/>
    <property type="evidence" value="ECO:0007669"/>
    <property type="project" value="TreeGrafter"/>
</dbReference>
<evidence type="ECO:0000256" key="12">
    <source>
        <dbReference type="ARBA" id="ARBA00023157"/>
    </source>
</evidence>
<evidence type="ECO:0000256" key="11">
    <source>
        <dbReference type="ARBA" id="ARBA00023136"/>
    </source>
</evidence>
<keyword evidence="7" id="KW-0256">Endoplasmic reticulum</keyword>
<accession>A0A833J7A6</accession>
<dbReference type="AlphaFoldDB" id="A0A833J7A6"/>
<keyword evidence="9" id="KW-1133">Transmembrane helix</keyword>
<keyword evidence="11" id="KW-0472">Membrane</keyword>
<evidence type="ECO:0000256" key="3">
    <source>
        <dbReference type="ARBA" id="ARBA00022676"/>
    </source>
</evidence>
<dbReference type="EMBL" id="WEKV01000010">
    <property type="protein sequence ID" value="KAB7784922.1"/>
    <property type="molecule type" value="Genomic_DNA"/>
</dbReference>
<keyword evidence="4" id="KW-0808">Transferase</keyword>
<evidence type="ECO:0000256" key="8">
    <source>
        <dbReference type="ARBA" id="ARBA00022968"/>
    </source>
</evidence>
<name>A0A833J7A6_9HYPH</name>
<evidence type="ECO:0000256" key="13">
    <source>
        <dbReference type="ARBA" id="ARBA00023180"/>
    </source>
</evidence>
<keyword evidence="8" id="KW-0735">Signal-anchor</keyword>
<organism evidence="15 16">
    <name type="scientific">Methylorubrum populi</name>
    <dbReference type="NCBI Taxonomy" id="223967"/>
    <lineage>
        <taxon>Bacteria</taxon>
        <taxon>Pseudomonadati</taxon>
        <taxon>Pseudomonadota</taxon>
        <taxon>Alphaproteobacteria</taxon>
        <taxon>Hyphomicrobiales</taxon>
        <taxon>Methylobacteriaceae</taxon>
        <taxon>Methylorubrum</taxon>
    </lineage>
</organism>
<keyword evidence="10" id="KW-0333">Golgi apparatus</keyword>
<keyword evidence="13" id="KW-0325">Glycoprotein</keyword>
<evidence type="ECO:0000313" key="16">
    <source>
        <dbReference type="Proteomes" id="UP000469949"/>
    </source>
</evidence>